<dbReference type="AlphaFoldDB" id="F9Y4K9"/>
<dbReference type="KEGG" id="kvl:KVU_0727"/>
<proteinExistence type="predicted"/>
<evidence type="ECO:0000313" key="2">
    <source>
        <dbReference type="Proteomes" id="UP000000692"/>
    </source>
</evidence>
<keyword evidence="2" id="KW-1185">Reference proteome</keyword>
<organism evidence="1 2">
    <name type="scientific">Ketogulonicigenium vulgare (strain WSH-001)</name>
    <dbReference type="NCBI Taxonomy" id="759362"/>
    <lineage>
        <taxon>Bacteria</taxon>
        <taxon>Pseudomonadati</taxon>
        <taxon>Pseudomonadota</taxon>
        <taxon>Alphaproteobacteria</taxon>
        <taxon>Rhodobacterales</taxon>
        <taxon>Roseobacteraceae</taxon>
        <taxon>Ketogulonicigenium</taxon>
    </lineage>
</organism>
<name>F9Y4K9_KETVW</name>
<dbReference type="NCBIfam" id="NF047331">
    <property type="entry name" value="phage_HTJ"/>
    <property type="match status" value="1"/>
</dbReference>
<dbReference type="RefSeq" id="WP_013384021.1">
    <property type="nucleotide sequence ID" value="NC_017384.1"/>
</dbReference>
<reference evidence="1 2" key="1">
    <citation type="journal article" date="2011" name="J. Bacteriol.">
        <title>Complete genome sequence of the industrial strain Ketogulonicigenium vulgare WSH-001.</title>
        <authorList>
            <person name="Liu L."/>
            <person name="Li Y."/>
            <person name="Zhang J."/>
            <person name="Zhou Z."/>
            <person name="Liu J."/>
            <person name="Li X."/>
            <person name="Zhou J."/>
            <person name="Du G."/>
            <person name="Wang L."/>
            <person name="Chen J."/>
        </authorList>
    </citation>
    <scope>NUCLEOTIDE SEQUENCE [LARGE SCALE GENOMIC DNA]</scope>
    <source>
        <strain evidence="1 2">WSH-001</strain>
    </source>
</reference>
<dbReference type="Proteomes" id="UP000000692">
    <property type="component" value="Chromosome"/>
</dbReference>
<evidence type="ECO:0000313" key="1">
    <source>
        <dbReference type="EMBL" id="AEM40566.1"/>
    </source>
</evidence>
<gene>
    <name evidence="1" type="ordered locus">KVU_0727</name>
</gene>
<accession>F9Y4K9</accession>
<dbReference type="OrthoDB" id="7581025at2"/>
<dbReference type="HOGENOM" id="CLU_2861777_0_0_5"/>
<dbReference type="EMBL" id="CP002018">
    <property type="protein sequence ID" value="AEM40566.1"/>
    <property type="molecule type" value="Genomic_DNA"/>
</dbReference>
<protein>
    <submittedName>
        <fullName evidence="1">Uncharacterized protein</fullName>
    </submittedName>
</protein>
<sequence>MSKVNTQIEQIEDMIAKGVLSLEQNGEKVTLRSFDEMQRTLTWLYRRRDGDTRKTFHTPKFSRG</sequence>